<keyword evidence="4" id="KW-1185">Reference proteome</keyword>
<proteinExistence type="predicted"/>
<organism evidence="3 4">
    <name type="scientific">Pleodorina starrii</name>
    <dbReference type="NCBI Taxonomy" id="330485"/>
    <lineage>
        <taxon>Eukaryota</taxon>
        <taxon>Viridiplantae</taxon>
        <taxon>Chlorophyta</taxon>
        <taxon>core chlorophytes</taxon>
        <taxon>Chlorophyceae</taxon>
        <taxon>CS clade</taxon>
        <taxon>Chlamydomonadales</taxon>
        <taxon>Volvocaceae</taxon>
        <taxon>Pleodorina</taxon>
    </lineage>
</organism>
<sequence length="827" mass="86541">MGPYRQQKRCNNLLALPQELLQLVLKDVPGKHALRSTCKAFASALATCCEGVLLRRTGFLLRGPRYEVATALAAFPNARRVVIDFSGGAFTAPGAITSRTGLDLDSDSSGMYDVPASRHCSAATDSNSTLRARSSTSSSSLPCPSDEDLLCEALSALRGRNISSLALLHLSCPPPPPSALAHLRPTLLELELSDTSYARAVDQGAFNLLVKERGEICARSDELVRLALSLPQLRRLSLSSAAFSVGGLAALAALTRLESLSIVGCVECPGAAPQAAETYRSLLRVLRSLRELRLPMAVASSSTALLDDDDDDDDEDINGGNAAAADDNGGDNVFGREGGRGGGGVGGDFFSGFFGGQNRHPQRHHQQHQHQQHQHRAIDSWRSSTREILGAGRGVLPGGHHVHVEADPWVAVPPAFPPGPALGRTAPASTNPVAATTSLPTQHHHHHHHHHQQQGQPLACPGKLATAAVGDLVRPAARSRQQHLNQLAAGFVFPPNLRDLTIPLSSCNRPVFEAACAAFSSGVVANGERRWAAASSAVCGSPPSAPDHPGRGSGRGIGMDTPAGGFGAACGTTAAQRVCACSGTIRNHPGSCFAHAPGSAAQPPTTAAGCAASRSATRCCGAGAGGGGLSLRSLHIPTLAGYSHWEGSFLASARDFEMLSRLTGLEQLHLSLDVAAFRMSRAGMRSCFQNLLALRNLTELRITEAQQPTCFAVRKPSGGGGGHHPAGRGFGAVPASELPGPALQQLQRQWPELRTLTFFSETIVRAGGRLTVPDGIDDVDLLPPPCACCTAPYLMTAPPRSVGRWGRGEPGLVEGAPRPGSMVASDQ</sequence>
<feature type="region of interest" description="Disordered" evidence="2">
    <location>
        <begin position="303"/>
        <end position="379"/>
    </location>
</feature>
<feature type="compositionally biased region" description="Basic residues" evidence="2">
    <location>
        <begin position="442"/>
        <end position="452"/>
    </location>
</feature>
<feature type="compositionally biased region" description="Low complexity" evidence="2">
    <location>
        <begin position="318"/>
        <end position="335"/>
    </location>
</feature>
<dbReference type="Gene3D" id="3.80.10.10">
    <property type="entry name" value="Ribonuclease Inhibitor"/>
    <property type="match status" value="1"/>
</dbReference>
<accession>A0A9W6EXC6</accession>
<feature type="region of interest" description="Disordered" evidence="2">
    <location>
        <begin position="125"/>
        <end position="144"/>
    </location>
</feature>
<evidence type="ECO:0008006" key="5">
    <source>
        <dbReference type="Google" id="ProtNLM"/>
    </source>
</evidence>
<feature type="compositionally biased region" description="Acidic residues" evidence="2">
    <location>
        <begin position="306"/>
        <end position="317"/>
    </location>
</feature>
<evidence type="ECO:0000256" key="1">
    <source>
        <dbReference type="ARBA" id="ARBA00004430"/>
    </source>
</evidence>
<name>A0A9W6EXC6_9CHLO</name>
<protein>
    <recommendedName>
        <fullName evidence="5">F-box domain-containing protein</fullName>
    </recommendedName>
</protein>
<evidence type="ECO:0000313" key="3">
    <source>
        <dbReference type="EMBL" id="GLC48135.1"/>
    </source>
</evidence>
<gene>
    <name evidence="3" type="primary">PLEST007474</name>
    <name evidence="3" type="ORF">PLESTB_000063000</name>
</gene>
<dbReference type="InterPro" id="IPR032675">
    <property type="entry name" value="LRR_dom_sf"/>
</dbReference>
<feature type="region of interest" description="Disordered" evidence="2">
    <location>
        <begin position="538"/>
        <end position="557"/>
    </location>
</feature>
<evidence type="ECO:0000313" key="4">
    <source>
        <dbReference type="Proteomes" id="UP001165080"/>
    </source>
</evidence>
<dbReference type="SUPFAM" id="SSF52047">
    <property type="entry name" value="RNI-like"/>
    <property type="match status" value="1"/>
</dbReference>
<dbReference type="EMBL" id="BRXU01000001">
    <property type="protein sequence ID" value="GLC48135.1"/>
    <property type="molecule type" value="Genomic_DNA"/>
</dbReference>
<feature type="compositionally biased region" description="Low complexity" evidence="2">
    <location>
        <begin position="126"/>
        <end position="144"/>
    </location>
</feature>
<dbReference type="GO" id="GO:0005930">
    <property type="term" value="C:axoneme"/>
    <property type="evidence" value="ECO:0007669"/>
    <property type="project" value="UniProtKB-SubCell"/>
</dbReference>
<comment type="caution">
    <text evidence="3">The sequence shown here is derived from an EMBL/GenBank/DDBJ whole genome shotgun (WGS) entry which is preliminary data.</text>
</comment>
<feature type="compositionally biased region" description="Basic residues" evidence="2">
    <location>
        <begin position="360"/>
        <end position="375"/>
    </location>
</feature>
<feature type="compositionally biased region" description="Gly residues" evidence="2">
    <location>
        <begin position="340"/>
        <end position="355"/>
    </location>
</feature>
<comment type="subcellular location">
    <subcellularLocation>
        <location evidence="1">Cytoplasm</location>
        <location evidence="1">Cytoskeleton</location>
        <location evidence="1">Cilium axoneme</location>
    </subcellularLocation>
</comment>
<evidence type="ECO:0000256" key="2">
    <source>
        <dbReference type="SAM" id="MobiDB-lite"/>
    </source>
</evidence>
<dbReference type="OrthoDB" id="540680at2759"/>
<feature type="region of interest" description="Disordered" evidence="2">
    <location>
        <begin position="808"/>
        <end position="827"/>
    </location>
</feature>
<feature type="compositionally biased region" description="Polar residues" evidence="2">
    <location>
        <begin position="427"/>
        <end position="441"/>
    </location>
</feature>
<feature type="region of interest" description="Disordered" evidence="2">
    <location>
        <begin position="420"/>
        <end position="458"/>
    </location>
</feature>
<reference evidence="3 4" key="1">
    <citation type="journal article" date="2023" name="Commun. Biol.">
        <title>Reorganization of the ancestral sex-determining regions during the evolution of trioecy in Pleodorina starrii.</title>
        <authorList>
            <person name="Takahashi K."/>
            <person name="Suzuki S."/>
            <person name="Kawai-Toyooka H."/>
            <person name="Yamamoto K."/>
            <person name="Hamaji T."/>
            <person name="Ootsuki R."/>
            <person name="Yamaguchi H."/>
            <person name="Kawachi M."/>
            <person name="Higashiyama T."/>
            <person name="Nozaki H."/>
        </authorList>
    </citation>
    <scope>NUCLEOTIDE SEQUENCE [LARGE SCALE GENOMIC DNA]</scope>
    <source>
        <strain evidence="3 4">NIES-4479</strain>
    </source>
</reference>
<dbReference type="Proteomes" id="UP001165080">
    <property type="component" value="Unassembled WGS sequence"/>
</dbReference>
<dbReference type="AlphaFoldDB" id="A0A9W6EXC6"/>